<dbReference type="Gene3D" id="2.160.20.120">
    <property type="match status" value="1"/>
</dbReference>
<feature type="chain" id="PRO_5046149907" evidence="1">
    <location>
        <begin position="19"/>
        <end position="277"/>
    </location>
</feature>
<dbReference type="Proteomes" id="UP000636891">
    <property type="component" value="Unassembled WGS sequence"/>
</dbReference>
<organism evidence="3 4">
    <name type="scientific">Alistipes hominis</name>
    <dbReference type="NCBI Taxonomy" id="2763015"/>
    <lineage>
        <taxon>Bacteria</taxon>
        <taxon>Pseudomonadati</taxon>
        <taxon>Bacteroidota</taxon>
        <taxon>Bacteroidia</taxon>
        <taxon>Bacteroidales</taxon>
        <taxon>Rikenellaceae</taxon>
        <taxon>Alistipes</taxon>
    </lineage>
</organism>
<accession>A0ABR7CNU8</accession>
<dbReference type="InterPro" id="IPR021255">
    <property type="entry name" value="DUF2807"/>
</dbReference>
<proteinExistence type="predicted"/>
<evidence type="ECO:0000259" key="2">
    <source>
        <dbReference type="Pfam" id="PF10988"/>
    </source>
</evidence>
<name>A0ABR7CNU8_9BACT</name>
<sequence length="277" mass="29139">MRKILFLFALLVPGIALAAQTQMVRLTRFEGKPIVGVAASGSFNVELIRSDRTYAVVEVNAEYEDILLFELDGRGVVTVGFRTNAPLRFENNLVCRARIYLPHPEFIHGSGAASIACSGGFESNALQIELNGAAKLNGPEIAVTGEVNLQCSGASRMTDAAINCRELNGILNGASKADIREFSGNLFCDISGASRIRMAGNAGIADIKASGASNFDGQQLSSRDCRIEASSASKVNTGTVLGDLTANGNSASSITYKGDPTIRSITISSASSIKKAL</sequence>
<gene>
    <name evidence="3" type="ORF">H8S08_08255</name>
</gene>
<feature type="domain" description="Putative auto-transporter adhesin head GIN" evidence="2">
    <location>
        <begin position="141"/>
        <end position="260"/>
    </location>
</feature>
<dbReference type="RefSeq" id="WP_118656700.1">
    <property type="nucleotide sequence ID" value="NZ_JACOOK010000004.1"/>
</dbReference>
<keyword evidence="4" id="KW-1185">Reference proteome</keyword>
<evidence type="ECO:0000313" key="3">
    <source>
        <dbReference type="EMBL" id="MBC5617005.1"/>
    </source>
</evidence>
<feature type="signal peptide" evidence="1">
    <location>
        <begin position="1"/>
        <end position="18"/>
    </location>
</feature>
<reference evidence="3 4" key="1">
    <citation type="submission" date="2020-08" db="EMBL/GenBank/DDBJ databases">
        <title>Genome public.</title>
        <authorList>
            <person name="Liu C."/>
            <person name="Sun Q."/>
        </authorList>
    </citation>
    <scope>NUCLEOTIDE SEQUENCE [LARGE SCALE GENOMIC DNA]</scope>
    <source>
        <strain evidence="3 4">New-7</strain>
    </source>
</reference>
<keyword evidence="1" id="KW-0732">Signal</keyword>
<comment type="caution">
    <text evidence="3">The sequence shown here is derived from an EMBL/GenBank/DDBJ whole genome shotgun (WGS) entry which is preliminary data.</text>
</comment>
<dbReference type="EMBL" id="JACOOK010000004">
    <property type="protein sequence ID" value="MBC5617005.1"/>
    <property type="molecule type" value="Genomic_DNA"/>
</dbReference>
<evidence type="ECO:0000256" key="1">
    <source>
        <dbReference type="SAM" id="SignalP"/>
    </source>
</evidence>
<evidence type="ECO:0000313" key="4">
    <source>
        <dbReference type="Proteomes" id="UP000636891"/>
    </source>
</evidence>
<protein>
    <submittedName>
        <fullName evidence="3">DUF2807 domain-containing protein</fullName>
    </submittedName>
</protein>
<dbReference type="Pfam" id="PF10988">
    <property type="entry name" value="DUF2807"/>
    <property type="match status" value="1"/>
</dbReference>